<evidence type="ECO:0000256" key="3">
    <source>
        <dbReference type="ARBA" id="ARBA00022618"/>
    </source>
</evidence>
<keyword evidence="4 8" id="KW-0133">Cell shape</keyword>
<dbReference type="Gene3D" id="3.40.1390.10">
    <property type="entry name" value="MurE/MurF, N-terminal domain"/>
    <property type="match status" value="1"/>
</dbReference>
<evidence type="ECO:0000256" key="5">
    <source>
        <dbReference type="ARBA" id="ARBA00022984"/>
    </source>
</evidence>
<protein>
    <submittedName>
        <fullName evidence="12">UDP-N-acetylmuramyl-tripeptide synthetase</fullName>
    </submittedName>
</protein>
<accession>A0A3G3K2X0</accession>
<dbReference type="Pfam" id="PF02875">
    <property type="entry name" value="Mur_ligase_C"/>
    <property type="match status" value="1"/>
</dbReference>
<dbReference type="InterPro" id="IPR036565">
    <property type="entry name" value="Mur-like_cat_sf"/>
</dbReference>
<reference evidence="12 13" key="1">
    <citation type="submission" date="2018-10" db="EMBL/GenBank/DDBJ databases">
        <title>Genome Sequence of Cohnella sp.</title>
        <authorList>
            <person name="Srinivasan S."/>
            <person name="Kim M.K."/>
        </authorList>
    </citation>
    <scope>NUCLEOTIDE SEQUENCE [LARGE SCALE GENOMIC DNA]</scope>
    <source>
        <strain evidence="12 13">18JY8-7</strain>
    </source>
</reference>
<evidence type="ECO:0000256" key="4">
    <source>
        <dbReference type="ARBA" id="ARBA00022960"/>
    </source>
</evidence>
<dbReference type="KEGG" id="coh:EAV92_21210"/>
<keyword evidence="6 8" id="KW-0131">Cell cycle</keyword>
<gene>
    <name evidence="12" type="primary">murE</name>
    <name evidence="12" type="ORF">EAV92_21210</name>
</gene>
<comment type="similarity">
    <text evidence="2">Belongs to the MurCDEF family. MurE subfamily.</text>
</comment>
<dbReference type="InterPro" id="IPR035911">
    <property type="entry name" value="MurE/MurF_N"/>
</dbReference>
<dbReference type="GO" id="GO:0005524">
    <property type="term" value="F:ATP binding"/>
    <property type="evidence" value="ECO:0007669"/>
    <property type="project" value="InterPro"/>
</dbReference>
<dbReference type="Gene3D" id="3.90.190.20">
    <property type="entry name" value="Mur ligase, C-terminal domain"/>
    <property type="match status" value="1"/>
</dbReference>
<dbReference type="InterPro" id="IPR004101">
    <property type="entry name" value="Mur_ligase_C"/>
</dbReference>
<dbReference type="SUPFAM" id="SSF53623">
    <property type="entry name" value="MurD-like peptide ligases, catalytic domain"/>
    <property type="match status" value="1"/>
</dbReference>
<dbReference type="InterPro" id="IPR036615">
    <property type="entry name" value="Mur_ligase_C_dom_sf"/>
</dbReference>
<dbReference type="SUPFAM" id="SSF53244">
    <property type="entry name" value="MurD-like peptide ligases, peptide-binding domain"/>
    <property type="match status" value="1"/>
</dbReference>
<keyword evidence="7 8" id="KW-0961">Cell wall biogenesis/degradation</keyword>
<keyword evidence="5 8" id="KW-0573">Peptidoglycan synthesis</keyword>
<evidence type="ECO:0000256" key="7">
    <source>
        <dbReference type="ARBA" id="ARBA00023316"/>
    </source>
</evidence>
<dbReference type="Pfam" id="PF08245">
    <property type="entry name" value="Mur_ligase_M"/>
    <property type="match status" value="1"/>
</dbReference>
<name>A0A3G3K2X0_9BACL</name>
<dbReference type="GO" id="GO:0009252">
    <property type="term" value="P:peptidoglycan biosynthetic process"/>
    <property type="evidence" value="ECO:0007669"/>
    <property type="project" value="UniProtKB-KW"/>
</dbReference>
<dbReference type="Gene3D" id="3.40.1190.10">
    <property type="entry name" value="Mur-like, catalytic domain"/>
    <property type="match status" value="1"/>
</dbReference>
<dbReference type="GO" id="GO:0071555">
    <property type="term" value="P:cell wall organization"/>
    <property type="evidence" value="ECO:0007669"/>
    <property type="project" value="UniProtKB-KW"/>
</dbReference>
<evidence type="ECO:0000313" key="12">
    <source>
        <dbReference type="EMBL" id="AYQ74846.1"/>
    </source>
</evidence>
<sequence length="498" mass="55025">MTQLKELLKAVRVIDSIHDRDLQVTGVSYHSGKVAEGHVFVCVRGYKTDGHKYLASAVQNGAVAAVVEEFQEGLDIPQYRVESGRIALARLGAAFYGHPADKMFMIGITATNGKTTTSYMTNAMLENHGLKTGLIGTVVIKIDDASIPAELTTPESLDLQRYLGEMADRGVSHVTMEVSSAALEARRVETVDYDIVTFNNLSREHIDSHGSFEQYFNAKASLIRNAGEKSMAVLNLDDSYSASLVNDTRAQVVTFGVKSKEGDIHCKDLDLSTGRGKFKVEILKPIRWRDIELNPGEFEVELSVPGLHSVYNSMVAIVNALLCGVPVSVIQHTLKTFPGVERRFQFIYEGDFTIIDDHFANPGNINVTLETLRYMDFENLKLVYAIRGERGPTVNRENAEAIVEWMKRLELDEIIATKSVSHVTAKDKVTDEEARVFMEVMDKAGIRVRLYEQLPDAIADGLNHAGRGDLVLLAGCQGMDPGGEIALNMLKDRESLDV</sequence>
<keyword evidence="13" id="KW-1185">Reference proteome</keyword>
<feature type="domain" description="Mur ligase N-terminal catalytic" evidence="9">
    <location>
        <begin position="24"/>
        <end position="96"/>
    </location>
</feature>
<evidence type="ECO:0000256" key="1">
    <source>
        <dbReference type="ARBA" id="ARBA00004752"/>
    </source>
</evidence>
<dbReference type="InterPro" id="IPR013221">
    <property type="entry name" value="Mur_ligase_cen"/>
</dbReference>
<dbReference type="GO" id="GO:0051301">
    <property type="term" value="P:cell division"/>
    <property type="evidence" value="ECO:0007669"/>
    <property type="project" value="UniProtKB-KW"/>
</dbReference>
<dbReference type="InterPro" id="IPR000713">
    <property type="entry name" value="Mur_ligase_N"/>
</dbReference>
<dbReference type="GO" id="GO:0016881">
    <property type="term" value="F:acid-amino acid ligase activity"/>
    <property type="evidence" value="ECO:0007669"/>
    <property type="project" value="InterPro"/>
</dbReference>
<feature type="domain" description="Mur ligase C-terminal" evidence="10">
    <location>
        <begin position="342"/>
        <end position="475"/>
    </location>
</feature>
<dbReference type="RefSeq" id="WP_123042926.1">
    <property type="nucleotide sequence ID" value="NZ_CP033433.1"/>
</dbReference>
<feature type="domain" description="Mur ligase central" evidence="11">
    <location>
        <begin position="108"/>
        <end position="318"/>
    </location>
</feature>
<organism evidence="12 13">
    <name type="scientific">Cohnella candidum</name>
    <dbReference type="NCBI Taxonomy" id="2674991"/>
    <lineage>
        <taxon>Bacteria</taxon>
        <taxon>Bacillati</taxon>
        <taxon>Bacillota</taxon>
        <taxon>Bacilli</taxon>
        <taxon>Bacillales</taxon>
        <taxon>Paenibacillaceae</taxon>
        <taxon>Cohnella</taxon>
    </lineage>
</organism>
<evidence type="ECO:0000259" key="10">
    <source>
        <dbReference type="Pfam" id="PF02875"/>
    </source>
</evidence>
<evidence type="ECO:0000256" key="6">
    <source>
        <dbReference type="ARBA" id="ARBA00023306"/>
    </source>
</evidence>
<comment type="subcellular location">
    <subcellularLocation>
        <location evidence="8">Cytoplasm</location>
    </subcellularLocation>
</comment>
<evidence type="ECO:0000259" key="11">
    <source>
        <dbReference type="Pfam" id="PF08245"/>
    </source>
</evidence>
<dbReference type="NCBIfam" id="TIGR01085">
    <property type="entry name" value="murE"/>
    <property type="match status" value="1"/>
</dbReference>
<dbReference type="Pfam" id="PF01225">
    <property type="entry name" value="Mur_ligase"/>
    <property type="match status" value="1"/>
</dbReference>
<dbReference type="SUPFAM" id="SSF63418">
    <property type="entry name" value="MurE/MurF N-terminal domain"/>
    <property type="match status" value="1"/>
</dbReference>
<evidence type="ECO:0000256" key="8">
    <source>
        <dbReference type="RuleBase" id="RU004135"/>
    </source>
</evidence>
<evidence type="ECO:0000313" key="13">
    <source>
        <dbReference type="Proteomes" id="UP000269097"/>
    </source>
</evidence>
<dbReference type="AlphaFoldDB" id="A0A3G3K2X0"/>
<dbReference type="GO" id="GO:0005737">
    <property type="term" value="C:cytoplasm"/>
    <property type="evidence" value="ECO:0007669"/>
    <property type="project" value="UniProtKB-SubCell"/>
</dbReference>
<dbReference type="GO" id="GO:0008360">
    <property type="term" value="P:regulation of cell shape"/>
    <property type="evidence" value="ECO:0007669"/>
    <property type="project" value="UniProtKB-KW"/>
</dbReference>
<dbReference type="EMBL" id="CP033433">
    <property type="protein sequence ID" value="AYQ74846.1"/>
    <property type="molecule type" value="Genomic_DNA"/>
</dbReference>
<evidence type="ECO:0000256" key="2">
    <source>
        <dbReference type="ARBA" id="ARBA00005898"/>
    </source>
</evidence>
<comment type="pathway">
    <text evidence="1 8">Cell wall biogenesis; peptidoglycan biosynthesis.</text>
</comment>
<keyword evidence="3 8" id="KW-0132">Cell division</keyword>
<dbReference type="InterPro" id="IPR005761">
    <property type="entry name" value="UDP-N-AcMur-Glu-dNH2Pim_ligase"/>
</dbReference>
<proteinExistence type="inferred from homology"/>
<dbReference type="PANTHER" id="PTHR23135">
    <property type="entry name" value="MUR LIGASE FAMILY MEMBER"/>
    <property type="match status" value="1"/>
</dbReference>
<evidence type="ECO:0000259" key="9">
    <source>
        <dbReference type="Pfam" id="PF01225"/>
    </source>
</evidence>
<dbReference type="Proteomes" id="UP000269097">
    <property type="component" value="Chromosome"/>
</dbReference>
<dbReference type="PANTHER" id="PTHR23135:SF4">
    <property type="entry name" value="UDP-N-ACETYLMURAMOYL-L-ALANYL-D-GLUTAMATE--2,6-DIAMINOPIMELATE LIGASE MURE HOMOLOG, CHLOROPLASTIC"/>
    <property type="match status" value="1"/>
</dbReference>